<dbReference type="Proteomes" id="UP000271889">
    <property type="component" value="Unassembled WGS sequence"/>
</dbReference>
<protein>
    <submittedName>
        <fullName evidence="1">Uncharacterized protein</fullName>
    </submittedName>
</protein>
<accession>A0A3P7MSH3</accession>
<sequence length="95" mass="10578">MSKVAPYGSWVSTITPDLFAKGNCKGIAELQATDDGVFWVEQSASTGKRELYFESAKEPSAGRVRWAPEQSVQNSGKSNFLQRCAMRYAYRPSHL</sequence>
<reference evidence="1 2" key="1">
    <citation type="submission" date="2018-11" db="EMBL/GenBank/DDBJ databases">
        <authorList>
            <consortium name="Pathogen Informatics"/>
        </authorList>
    </citation>
    <scope>NUCLEOTIDE SEQUENCE [LARGE SCALE GENOMIC DNA]</scope>
</reference>
<evidence type="ECO:0000313" key="1">
    <source>
        <dbReference type="EMBL" id="VDN32634.1"/>
    </source>
</evidence>
<organism evidence="1 2">
    <name type="scientific">Cylicostephanus goldi</name>
    <name type="common">Nematode worm</name>
    <dbReference type="NCBI Taxonomy" id="71465"/>
    <lineage>
        <taxon>Eukaryota</taxon>
        <taxon>Metazoa</taxon>
        <taxon>Ecdysozoa</taxon>
        <taxon>Nematoda</taxon>
        <taxon>Chromadorea</taxon>
        <taxon>Rhabditida</taxon>
        <taxon>Rhabditina</taxon>
        <taxon>Rhabditomorpha</taxon>
        <taxon>Strongyloidea</taxon>
        <taxon>Strongylidae</taxon>
        <taxon>Cylicostephanus</taxon>
    </lineage>
</organism>
<proteinExistence type="predicted"/>
<dbReference type="AlphaFoldDB" id="A0A3P7MSH3"/>
<dbReference type="OrthoDB" id="416344at2759"/>
<gene>
    <name evidence="1" type="ORF">CGOC_LOCUS12164</name>
</gene>
<keyword evidence="2" id="KW-1185">Reference proteome</keyword>
<name>A0A3P7MSH3_CYLGO</name>
<dbReference type="EMBL" id="UYRV01121123">
    <property type="protein sequence ID" value="VDN32634.1"/>
    <property type="molecule type" value="Genomic_DNA"/>
</dbReference>
<evidence type="ECO:0000313" key="2">
    <source>
        <dbReference type="Proteomes" id="UP000271889"/>
    </source>
</evidence>